<gene>
    <name evidence="3" type="primary">LOC130709381</name>
</gene>
<keyword evidence="2" id="KW-1185">Reference proteome</keyword>
<dbReference type="GeneID" id="130709381"/>
<sequence length="454" mass="49094">MPLPRRPPGSRRLPAASGKRRTESTSYLLPSLCPLPLAGSSRDDVSTCRAPVTVNQPECSGVRRALAASTQEASCPGSSRRVQGLRGRPGAEPDLRASGWSSCSHSCPHGRGGRGLPSGTARLPLPVGDPRPHLSWAGEGSGRMGRAWWRLRPDDSFRLPHRVLFQAGTVVLIAVVFPGSRSEAAGSVVSSIPLSLCAASCGGSDAVSEKNLGQTPRCCSGNQRDHPEEKRRRVTSRERVAGPLPAEKLGRVRPGTHVEEEERDDKVKPGHLQEADGRQITPRQMNPIPGLPDPITGLPDASDAGFEIRQEEEECRTFTTLLFTMTPWTAVAARGAGTPAGASRRVWASCLQPASPRPRSAHNHSVKLRRDSAADFFWHCEDLCALQDSVPLPAVRASLREGLLDFNADRLRGVDWAPPLRTLCPRSVSRASSSHGLARRVQTEIKFPEVVFLQ</sequence>
<reference evidence="2" key="1">
    <citation type="submission" date="2025-05" db="UniProtKB">
        <authorList>
            <consortium name="RefSeq"/>
        </authorList>
    </citation>
    <scope>NUCLEOTIDE SEQUENCE [LARGE SCALE GENOMIC DNA]</scope>
</reference>
<feature type="compositionally biased region" description="Basic and acidic residues" evidence="1">
    <location>
        <begin position="256"/>
        <end position="277"/>
    </location>
</feature>
<dbReference type="RefSeq" id="XP_057414204.1">
    <property type="nucleotide sequence ID" value="XM_057558221.1"/>
</dbReference>
<feature type="compositionally biased region" description="Basic and acidic residues" evidence="1">
    <location>
        <begin position="223"/>
        <end position="240"/>
    </location>
</feature>
<reference evidence="3" key="2">
    <citation type="submission" date="2025-08" db="UniProtKB">
        <authorList>
            <consortium name="RefSeq"/>
        </authorList>
    </citation>
    <scope>IDENTIFICATION</scope>
</reference>
<feature type="region of interest" description="Disordered" evidence="1">
    <location>
        <begin position="68"/>
        <end position="97"/>
    </location>
</feature>
<evidence type="ECO:0000256" key="1">
    <source>
        <dbReference type="SAM" id="MobiDB-lite"/>
    </source>
</evidence>
<organism evidence="2 3">
    <name type="scientific">Balaenoptera acutorostrata</name>
    <name type="common">Common minke whale</name>
    <name type="synonym">Balaena rostrata</name>
    <dbReference type="NCBI Taxonomy" id="9767"/>
    <lineage>
        <taxon>Eukaryota</taxon>
        <taxon>Metazoa</taxon>
        <taxon>Chordata</taxon>
        <taxon>Craniata</taxon>
        <taxon>Vertebrata</taxon>
        <taxon>Euteleostomi</taxon>
        <taxon>Mammalia</taxon>
        <taxon>Eutheria</taxon>
        <taxon>Laurasiatheria</taxon>
        <taxon>Artiodactyla</taxon>
        <taxon>Whippomorpha</taxon>
        <taxon>Cetacea</taxon>
        <taxon>Mysticeti</taxon>
        <taxon>Balaenopteridae</taxon>
        <taxon>Balaenoptera</taxon>
    </lineage>
</organism>
<dbReference type="Proteomes" id="UP001652580">
    <property type="component" value="Chromosome 1"/>
</dbReference>
<feature type="region of interest" description="Disordered" evidence="1">
    <location>
        <begin position="1"/>
        <end position="25"/>
    </location>
</feature>
<evidence type="ECO:0000313" key="3">
    <source>
        <dbReference type="RefSeq" id="XP_057414204.1"/>
    </source>
</evidence>
<feature type="compositionally biased region" description="Polar residues" evidence="1">
    <location>
        <begin position="68"/>
        <end position="81"/>
    </location>
</feature>
<accession>A0ABM3UIR6</accession>
<protein>
    <submittedName>
        <fullName evidence="3">Uncharacterized protein LOC130709381 isoform X1</fullName>
    </submittedName>
</protein>
<proteinExistence type="predicted"/>
<evidence type="ECO:0000313" key="2">
    <source>
        <dbReference type="Proteomes" id="UP001652580"/>
    </source>
</evidence>
<feature type="region of interest" description="Disordered" evidence="1">
    <location>
        <begin position="209"/>
        <end position="286"/>
    </location>
</feature>
<name>A0ABM3UIR6_BALAC</name>